<keyword evidence="2" id="KW-1185">Reference proteome</keyword>
<dbReference type="EMBL" id="BGZK01000210">
    <property type="protein sequence ID" value="GBP28673.1"/>
    <property type="molecule type" value="Genomic_DNA"/>
</dbReference>
<accession>A0A4C1UQD1</accession>
<comment type="caution">
    <text evidence="1">The sequence shown here is derived from an EMBL/GenBank/DDBJ whole genome shotgun (WGS) entry which is preliminary data.</text>
</comment>
<evidence type="ECO:0000313" key="2">
    <source>
        <dbReference type="Proteomes" id="UP000299102"/>
    </source>
</evidence>
<dbReference type="Proteomes" id="UP000299102">
    <property type="component" value="Unassembled WGS sequence"/>
</dbReference>
<name>A0A4C1UQD1_EUMVA</name>
<gene>
    <name evidence="1" type="ORF">EVAR_19714_1</name>
</gene>
<sequence length="250" mass="27694">MLIFRQSLSSIYKLRRAQFPLLHRTSLLNAFAVNLYRSGIRSRIAHKSCGGLLAPQQADTLFLQVPVTYSFPIGRDTLEFLVFMGGGGHLFSLAGHLVSSAAHVIGYAAPRRPNLNMFTTTKQTIQAASNKVRDYGLYFHVRPGYPLTDHYTCVYGSIKRAAGESGQSVDLYVCIAEHVILGNAQGGFYKYEARSYDCVKFSSLPPVALYFRRRRASFPFPASAGKPTVDHTLCAANRPANSLGIRPRKQ</sequence>
<reference evidence="1 2" key="1">
    <citation type="journal article" date="2019" name="Commun. Biol.">
        <title>The bagworm genome reveals a unique fibroin gene that provides high tensile strength.</title>
        <authorList>
            <person name="Kono N."/>
            <person name="Nakamura H."/>
            <person name="Ohtoshi R."/>
            <person name="Tomita M."/>
            <person name="Numata K."/>
            <person name="Arakawa K."/>
        </authorList>
    </citation>
    <scope>NUCLEOTIDE SEQUENCE [LARGE SCALE GENOMIC DNA]</scope>
</reference>
<organism evidence="1 2">
    <name type="scientific">Eumeta variegata</name>
    <name type="common">Bagworm moth</name>
    <name type="synonym">Eumeta japonica</name>
    <dbReference type="NCBI Taxonomy" id="151549"/>
    <lineage>
        <taxon>Eukaryota</taxon>
        <taxon>Metazoa</taxon>
        <taxon>Ecdysozoa</taxon>
        <taxon>Arthropoda</taxon>
        <taxon>Hexapoda</taxon>
        <taxon>Insecta</taxon>
        <taxon>Pterygota</taxon>
        <taxon>Neoptera</taxon>
        <taxon>Endopterygota</taxon>
        <taxon>Lepidoptera</taxon>
        <taxon>Glossata</taxon>
        <taxon>Ditrysia</taxon>
        <taxon>Tineoidea</taxon>
        <taxon>Psychidae</taxon>
        <taxon>Oiketicinae</taxon>
        <taxon>Eumeta</taxon>
    </lineage>
</organism>
<protein>
    <submittedName>
        <fullName evidence="1">Uncharacterized protein</fullName>
    </submittedName>
</protein>
<proteinExistence type="predicted"/>
<evidence type="ECO:0000313" key="1">
    <source>
        <dbReference type="EMBL" id="GBP28673.1"/>
    </source>
</evidence>
<dbReference type="AlphaFoldDB" id="A0A4C1UQD1"/>